<reference evidence="2" key="2">
    <citation type="submission" date="2010-07" db="EMBL/GenBank/DDBJ databases">
        <authorList>
            <consortium name="The Broad Institute Genome Sequencing Platform"/>
            <consortium name="Broad Institute Genome Sequencing Center for Infectious Disease"/>
            <person name="Ma L.-J."/>
            <person name="Dead R."/>
            <person name="Young S."/>
            <person name="Zeng Q."/>
            <person name="Koehrsen M."/>
            <person name="Alvarado L."/>
            <person name="Berlin A."/>
            <person name="Chapman S.B."/>
            <person name="Chen Z."/>
            <person name="Freedman E."/>
            <person name="Gellesch M."/>
            <person name="Goldberg J."/>
            <person name="Griggs A."/>
            <person name="Gujja S."/>
            <person name="Heilman E.R."/>
            <person name="Heiman D."/>
            <person name="Hepburn T."/>
            <person name="Howarth C."/>
            <person name="Jen D."/>
            <person name="Larson L."/>
            <person name="Mehta T."/>
            <person name="Neiman D."/>
            <person name="Pearson M."/>
            <person name="Roberts A."/>
            <person name="Saif S."/>
            <person name="Shea T."/>
            <person name="Shenoy N."/>
            <person name="Sisk P."/>
            <person name="Stolte C."/>
            <person name="Sykes S."/>
            <person name="Walk T."/>
            <person name="White J."/>
            <person name="Yandava C."/>
            <person name="Haas B."/>
            <person name="Nusbaum C."/>
            <person name="Birren B."/>
        </authorList>
    </citation>
    <scope>NUCLEOTIDE SEQUENCE</scope>
    <source>
        <strain evidence="2">R3-111a-1</strain>
    </source>
</reference>
<reference evidence="4" key="1">
    <citation type="submission" date="2010-07" db="EMBL/GenBank/DDBJ databases">
        <title>The genome sequence of Gaeumannomyces graminis var. tritici strain R3-111a-1.</title>
        <authorList>
            <consortium name="The Broad Institute Genome Sequencing Platform"/>
            <person name="Ma L.-J."/>
            <person name="Dead R."/>
            <person name="Young S."/>
            <person name="Zeng Q."/>
            <person name="Koehrsen M."/>
            <person name="Alvarado L."/>
            <person name="Berlin A."/>
            <person name="Chapman S.B."/>
            <person name="Chen Z."/>
            <person name="Freedman E."/>
            <person name="Gellesch M."/>
            <person name="Goldberg J."/>
            <person name="Griggs A."/>
            <person name="Gujja S."/>
            <person name="Heilman E.R."/>
            <person name="Heiman D."/>
            <person name="Hepburn T."/>
            <person name="Howarth C."/>
            <person name="Jen D."/>
            <person name="Larson L."/>
            <person name="Mehta T."/>
            <person name="Neiman D."/>
            <person name="Pearson M."/>
            <person name="Roberts A."/>
            <person name="Saif S."/>
            <person name="Shea T."/>
            <person name="Shenoy N."/>
            <person name="Sisk P."/>
            <person name="Stolte C."/>
            <person name="Sykes S."/>
            <person name="Walk T."/>
            <person name="White J."/>
            <person name="Yandava C."/>
            <person name="Haas B."/>
            <person name="Nusbaum C."/>
            <person name="Birren B."/>
        </authorList>
    </citation>
    <scope>NUCLEOTIDE SEQUENCE [LARGE SCALE GENOMIC DNA]</scope>
    <source>
        <strain evidence="4">R3-111a-1</strain>
    </source>
</reference>
<evidence type="ECO:0000259" key="1">
    <source>
        <dbReference type="Pfam" id="PF01965"/>
    </source>
</evidence>
<organism evidence="2">
    <name type="scientific">Gaeumannomyces tritici (strain R3-111a-1)</name>
    <name type="common">Wheat and barley take-all root rot fungus</name>
    <name type="synonym">Gaeumannomyces graminis var. tritici</name>
    <dbReference type="NCBI Taxonomy" id="644352"/>
    <lineage>
        <taxon>Eukaryota</taxon>
        <taxon>Fungi</taxon>
        <taxon>Dikarya</taxon>
        <taxon>Ascomycota</taxon>
        <taxon>Pezizomycotina</taxon>
        <taxon>Sordariomycetes</taxon>
        <taxon>Sordariomycetidae</taxon>
        <taxon>Magnaporthales</taxon>
        <taxon>Magnaporthaceae</taxon>
        <taxon>Gaeumannomyces</taxon>
    </lineage>
</organism>
<dbReference type="Proteomes" id="UP000006039">
    <property type="component" value="Unassembled WGS sequence"/>
</dbReference>
<dbReference type="AlphaFoldDB" id="J3P7X3"/>
<evidence type="ECO:0000313" key="3">
    <source>
        <dbReference type="EnsemblFungi" id="EJT72756"/>
    </source>
</evidence>
<reference evidence="3" key="5">
    <citation type="submission" date="2018-04" db="UniProtKB">
        <authorList>
            <consortium name="EnsemblFungi"/>
        </authorList>
    </citation>
    <scope>IDENTIFICATION</scope>
    <source>
        <strain evidence="3">R3-111a-1</strain>
    </source>
</reference>
<sequence>MGNPRPTVRVGVFIPKEAQLLDAACVDILATAGHDYLSLCKGLVPPHIIDLAPTVEVLYVSQLPAGAAVPLTAGARLLVDRHLSSPDVAPGTLDVVLVPGPDPAAAHDAVALEWLAAHHAAAETGGGRGTDVLCVCTGIFLCGEAGILKGRRACGPRGMQDLLAKRFEGVTWVGEELRWVRDGNLWSSGGITNGNDLVSAYIRQSPLFPGPVVEMALIMADTGDRPQKYGQSKPVFVMSVLWTLFRGLVMSIRRPKYT</sequence>
<dbReference type="OrthoDB" id="543156at2759"/>
<reference evidence="2" key="3">
    <citation type="submission" date="2010-09" db="EMBL/GenBank/DDBJ databases">
        <title>Annotation of Gaeumannomyces graminis var. tritici R3-111a-1.</title>
        <authorList>
            <consortium name="The Broad Institute Genome Sequencing Platform"/>
            <person name="Ma L.-J."/>
            <person name="Dead R."/>
            <person name="Young S.K."/>
            <person name="Zeng Q."/>
            <person name="Gargeya S."/>
            <person name="Fitzgerald M."/>
            <person name="Haas B."/>
            <person name="Abouelleil A."/>
            <person name="Alvarado L."/>
            <person name="Arachchi H.M."/>
            <person name="Berlin A."/>
            <person name="Brown A."/>
            <person name="Chapman S.B."/>
            <person name="Chen Z."/>
            <person name="Dunbar C."/>
            <person name="Freedman E."/>
            <person name="Gearin G."/>
            <person name="Gellesch M."/>
            <person name="Goldberg J."/>
            <person name="Griggs A."/>
            <person name="Gujja S."/>
            <person name="Heiman D."/>
            <person name="Howarth C."/>
            <person name="Larson L."/>
            <person name="Lui A."/>
            <person name="MacDonald P.J.P."/>
            <person name="Mehta T."/>
            <person name="Montmayeur A."/>
            <person name="Murphy C."/>
            <person name="Neiman D."/>
            <person name="Pearson M."/>
            <person name="Priest M."/>
            <person name="Roberts A."/>
            <person name="Saif S."/>
            <person name="Shea T."/>
            <person name="Shenoy N."/>
            <person name="Sisk P."/>
            <person name="Stolte C."/>
            <person name="Sykes S."/>
            <person name="Yandava C."/>
            <person name="Wortman J."/>
            <person name="Nusbaum C."/>
            <person name="Birren B."/>
        </authorList>
    </citation>
    <scope>NUCLEOTIDE SEQUENCE</scope>
    <source>
        <strain evidence="2">R3-111a-1</strain>
    </source>
</reference>
<dbReference type="Gene3D" id="3.40.50.880">
    <property type="match status" value="1"/>
</dbReference>
<dbReference type="InterPro" id="IPR052158">
    <property type="entry name" value="INH-QAR"/>
</dbReference>
<dbReference type="SUPFAM" id="SSF52317">
    <property type="entry name" value="Class I glutamine amidotransferase-like"/>
    <property type="match status" value="1"/>
</dbReference>
<dbReference type="Pfam" id="PF01965">
    <property type="entry name" value="DJ-1_PfpI"/>
    <property type="match status" value="1"/>
</dbReference>
<name>J3P7X3_GAET3</name>
<accession>J3P7X3</accession>
<dbReference type="GeneID" id="20350071"/>
<proteinExistence type="predicted"/>
<evidence type="ECO:0000313" key="4">
    <source>
        <dbReference type="Proteomes" id="UP000006039"/>
    </source>
</evidence>
<dbReference type="RefSeq" id="XP_009225730.1">
    <property type="nucleotide sequence ID" value="XM_009227466.1"/>
</dbReference>
<dbReference type="PANTHER" id="PTHR43130">
    <property type="entry name" value="ARAC-FAMILY TRANSCRIPTIONAL REGULATOR"/>
    <property type="match status" value="1"/>
</dbReference>
<dbReference type="InterPro" id="IPR002818">
    <property type="entry name" value="DJ-1/PfpI"/>
</dbReference>
<dbReference type="VEuPathDB" id="FungiDB:GGTG_09613"/>
<dbReference type="HOGENOM" id="CLU_000445_44_8_1"/>
<feature type="domain" description="DJ-1/PfpI" evidence="1">
    <location>
        <begin position="55"/>
        <end position="203"/>
    </location>
</feature>
<protein>
    <recommendedName>
        <fullName evidence="1">DJ-1/PfpI domain-containing protein</fullName>
    </recommendedName>
</protein>
<dbReference type="EnsemblFungi" id="EJT72756">
    <property type="protein sequence ID" value="EJT72756"/>
    <property type="gene ID" value="GGTG_09613"/>
</dbReference>
<dbReference type="eggNOG" id="ENOG502SNXF">
    <property type="taxonomic scope" value="Eukaryota"/>
</dbReference>
<dbReference type="InterPro" id="IPR029062">
    <property type="entry name" value="Class_I_gatase-like"/>
</dbReference>
<reference evidence="3" key="4">
    <citation type="journal article" date="2015" name="G3 (Bethesda)">
        <title>Genome sequences of three phytopathogenic species of the Magnaporthaceae family of fungi.</title>
        <authorList>
            <person name="Okagaki L.H."/>
            <person name="Nunes C.C."/>
            <person name="Sailsbery J."/>
            <person name="Clay B."/>
            <person name="Brown D."/>
            <person name="John T."/>
            <person name="Oh Y."/>
            <person name="Young N."/>
            <person name="Fitzgerald M."/>
            <person name="Haas B.J."/>
            <person name="Zeng Q."/>
            <person name="Young S."/>
            <person name="Adiconis X."/>
            <person name="Fan L."/>
            <person name="Levin J.Z."/>
            <person name="Mitchell T.K."/>
            <person name="Okubara P.A."/>
            <person name="Farman M.L."/>
            <person name="Kohn L.M."/>
            <person name="Birren B."/>
            <person name="Ma L.-J."/>
            <person name="Dean R.A."/>
        </authorList>
    </citation>
    <scope>NUCLEOTIDE SEQUENCE</scope>
    <source>
        <strain evidence="3">R3-111a-1</strain>
    </source>
</reference>
<keyword evidence="4" id="KW-1185">Reference proteome</keyword>
<dbReference type="EMBL" id="GL385399">
    <property type="protein sequence ID" value="EJT72756.1"/>
    <property type="molecule type" value="Genomic_DNA"/>
</dbReference>
<gene>
    <name evidence="3" type="primary">20350071</name>
    <name evidence="2" type="ORF">GGTG_09613</name>
</gene>
<dbReference type="PANTHER" id="PTHR43130:SF7">
    <property type="entry name" value="DJ-1_PFPI DOMAIN-CONTAINING PROTEIN"/>
    <property type="match status" value="1"/>
</dbReference>
<evidence type="ECO:0000313" key="2">
    <source>
        <dbReference type="EMBL" id="EJT72756.1"/>
    </source>
</evidence>